<accession>A0ABY7U173</accession>
<feature type="transmembrane region" description="Helical" evidence="6">
    <location>
        <begin position="107"/>
        <end position="129"/>
    </location>
</feature>
<evidence type="ECO:0000313" key="8">
    <source>
        <dbReference type="EMBL" id="WCT79267.1"/>
    </source>
</evidence>
<proteinExistence type="predicted"/>
<dbReference type="EMBL" id="CP117418">
    <property type="protein sequence ID" value="WCT79267.1"/>
    <property type="molecule type" value="Genomic_DNA"/>
</dbReference>
<evidence type="ECO:0000256" key="2">
    <source>
        <dbReference type="ARBA" id="ARBA00022448"/>
    </source>
</evidence>
<dbReference type="InterPro" id="IPR036259">
    <property type="entry name" value="MFS_trans_sf"/>
</dbReference>
<keyword evidence="2" id="KW-0813">Transport</keyword>
<keyword evidence="5 6" id="KW-0472">Membrane</keyword>
<protein>
    <submittedName>
        <fullName evidence="8">MFS transporter</fullName>
    </submittedName>
</protein>
<keyword evidence="8" id="KW-0614">Plasmid</keyword>
<dbReference type="PROSITE" id="PS50850">
    <property type="entry name" value="MFS"/>
    <property type="match status" value="1"/>
</dbReference>
<name>A0ABY7U173_9SPHN</name>
<evidence type="ECO:0000313" key="9">
    <source>
        <dbReference type="Proteomes" id="UP001218231"/>
    </source>
</evidence>
<evidence type="ECO:0000256" key="1">
    <source>
        <dbReference type="ARBA" id="ARBA00004141"/>
    </source>
</evidence>
<evidence type="ECO:0000256" key="5">
    <source>
        <dbReference type="ARBA" id="ARBA00023136"/>
    </source>
</evidence>
<feature type="transmembrane region" description="Helical" evidence="6">
    <location>
        <begin position="175"/>
        <end position="198"/>
    </location>
</feature>
<gene>
    <name evidence="8" type="ORF">PQ457_19900</name>
</gene>
<dbReference type="InterPro" id="IPR020846">
    <property type="entry name" value="MFS_dom"/>
</dbReference>
<evidence type="ECO:0000256" key="6">
    <source>
        <dbReference type="SAM" id="Phobius"/>
    </source>
</evidence>
<evidence type="ECO:0000259" key="7">
    <source>
        <dbReference type="PROSITE" id="PS50850"/>
    </source>
</evidence>
<evidence type="ECO:0000256" key="3">
    <source>
        <dbReference type="ARBA" id="ARBA00022692"/>
    </source>
</evidence>
<feature type="transmembrane region" description="Helical" evidence="6">
    <location>
        <begin position="318"/>
        <end position="346"/>
    </location>
</feature>
<feature type="transmembrane region" description="Helical" evidence="6">
    <location>
        <begin position="395"/>
        <end position="416"/>
    </location>
</feature>
<dbReference type="PANTHER" id="PTHR43791:SF36">
    <property type="entry name" value="TRANSPORTER, PUTATIVE (AFU_ORTHOLOGUE AFUA_6G08340)-RELATED"/>
    <property type="match status" value="1"/>
</dbReference>
<keyword evidence="3 6" id="KW-0812">Transmembrane</keyword>
<dbReference type="Proteomes" id="UP001218231">
    <property type="component" value="Plasmid unnamed1"/>
</dbReference>
<geneLocation type="plasmid" evidence="8 9">
    <name>unnamed1</name>
</geneLocation>
<dbReference type="CDD" id="cd17319">
    <property type="entry name" value="MFS_ExuT_GudP_like"/>
    <property type="match status" value="1"/>
</dbReference>
<feature type="transmembrane region" description="Helical" evidence="6">
    <location>
        <begin position="46"/>
        <end position="67"/>
    </location>
</feature>
<dbReference type="SUPFAM" id="SSF103473">
    <property type="entry name" value="MFS general substrate transporter"/>
    <property type="match status" value="1"/>
</dbReference>
<feature type="domain" description="Major facilitator superfamily (MFS) profile" evidence="7">
    <location>
        <begin position="17"/>
        <end position="421"/>
    </location>
</feature>
<dbReference type="InterPro" id="IPR011701">
    <property type="entry name" value="MFS"/>
</dbReference>
<feature type="transmembrane region" description="Helical" evidence="6">
    <location>
        <begin position="79"/>
        <end position="101"/>
    </location>
</feature>
<reference evidence="8 9" key="1">
    <citation type="submission" date="2023-02" db="EMBL/GenBank/DDBJ databases">
        <title>Genome sequence of Novosphingobium humi KACC 19094.</title>
        <authorList>
            <person name="Kim S."/>
            <person name="Heo J."/>
            <person name="Kwon S.-W."/>
        </authorList>
    </citation>
    <scope>NUCLEOTIDE SEQUENCE [LARGE SCALE GENOMIC DNA]</scope>
    <source>
        <strain evidence="8 9">KACC 19094</strain>
        <plasmid evidence="8 9">unnamed1</plasmid>
    </source>
</reference>
<keyword evidence="9" id="KW-1185">Reference proteome</keyword>
<sequence length="425" mass="45393">MMEEIERRTIRKLSVRLLPVLILGYLIAFIDRSNIGFATLTMGPQLGIGSAAFGFGSGLFFVAYVLFEVPSNLAQERFGARLWIARIMISWGLAGLAMVAVRGPVSFSLARFLLGAAEAGFFPGVILYLSQWFPRAHRSRIVALFMVSIPLSNVVGSALSAMLLSLDGMLGLRGWQWLFLLESVPAIVLGVLVPFVLADRPEQVRWLSADERAWLGNALLAEQADAGGSHGSAWKVIADRRVWALALIYCGSSATSNVLSVWQPQIIQSFGLTLWQTACLNMVPFVAATGFMIFWGHRADIRGSRIGPTAGPLMVTSAALFLMLVTSSLVATMGLLVVMLVANYALKGPFWALSSETLGARDAAAGIAAINALAHLGTSGVNTLFGVLHERSGSFGVALLPLAILTLAGCGMTLLLGQSRLAGRA</sequence>
<dbReference type="Pfam" id="PF07690">
    <property type="entry name" value="MFS_1"/>
    <property type="match status" value="1"/>
</dbReference>
<evidence type="ECO:0000256" key="4">
    <source>
        <dbReference type="ARBA" id="ARBA00022989"/>
    </source>
</evidence>
<feature type="transmembrane region" description="Helical" evidence="6">
    <location>
        <begin position="242"/>
        <end position="262"/>
    </location>
</feature>
<feature type="transmembrane region" description="Helical" evidence="6">
    <location>
        <begin position="274"/>
        <end position="297"/>
    </location>
</feature>
<keyword evidence="4 6" id="KW-1133">Transmembrane helix</keyword>
<feature type="transmembrane region" description="Helical" evidence="6">
    <location>
        <begin position="141"/>
        <end position="163"/>
    </location>
</feature>
<dbReference type="PANTHER" id="PTHR43791">
    <property type="entry name" value="PERMEASE-RELATED"/>
    <property type="match status" value="1"/>
</dbReference>
<dbReference type="Gene3D" id="1.20.1250.20">
    <property type="entry name" value="MFS general substrate transporter like domains"/>
    <property type="match status" value="2"/>
</dbReference>
<comment type="subcellular location">
    <subcellularLocation>
        <location evidence="1">Membrane</location>
        <topology evidence="1">Multi-pass membrane protein</topology>
    </subcellularLocation>
</comment>
<organism evidence="8 9">
    <name type="scientific">Novosphingobium humi</name>
    <dbReference type="NCBI Taxonomy" id="2282397"/>
    <lineage>
        <taxon>Bacteria</taxon>
        <taxon>Pseudomonadati</taxon>
        <taxon>Pseudomonadota</taxon>
        <taxon>Alphaproteobacteria</taxon>
        <taxon>Sphingomonadales</taxon>
        <taxon>Sphingomonadaceae</taxon>
        <taxon>Novosphingobium</taxon>
    </lineage>
</organism>